<dbReference type="Proteomes" id="UP000319792">
    <property type="component" value="Unassembled WGS sequence"/>
</dbReference>
<evidence type="ECO:0000313" key="3">
    <source>
        <dbReference type="Proteomes" id="UP000319792"/>
    </source>
</evidence>
<dbReference type="InterPro" id="IPR035965">
    <property type="entry name" value="PAS-like_dom_sf"/>
</dbReference>
<dbReference type="InterPro" id="IPR043128">
    <property type="entry name" value="Rev_trsase/Diguanyl_cyclase"/>
</dbReference>
<dbReference type="Pfam" id="PF08448">
    <property type="entry name" value="PAS_4"/>
    <property type="match status" value="1"/>
</dbReference>
<evidence type="ECO:0000259" key="1">
    <source>
        <dbReference type="PROSITE" id="PS50887"/>
    </source>
</evidence>
<dbReference type="Gene3D" id="3.30.450.20">
    <property type="entry name" value="PAS domain"/>
    <property type="match status" value="1"/>
</dbReference>
<dbReference type="Pfam" id="PF00990">
    <property type="entry name" value="GGDEF"/>
    <property type="match status" value="1"/>
</dbReference>
<dbReference type="PANTHER" id="PTHR44757">
    <property type="entry name" value="DIGUANYLATE CYCLASE DGCP"/>
    <property type="match status" value="1"/>
</dbReference>
<name>A0A5C5RM95_9ACTN</name>
<proteinExistence type="predicted"/>
<evidence type="ECO:0000313" key="2">
    <source>
        <dbReference type="EMBL" id="TWS23341.1"/>
    </source>
</evidence>
<dbReference type="CDD" id="cd01949">
    <property type="entry name" value="GGDEF"/>
    <property type="match status" value="1"/>
</dbReference>
<dbReference type="NCBIfam" id="TIGR00229">
    <property type="entry name" value="sensory_box"/>
    <property type="match status" value="1"/>
</dbReference>
<dbReference type="InterPro" id="IPR000014">
    <property type="entry name" value="PAS"/>
</dbReference>
<organism evidence="2 3">
    <name type="scientific">Tsukamurella sputi</name>
    <dbReference type="NCBI Taxonomy" id="2591848"/>
    <lineage>
        <taxon>Bacteria</taxon>
        <taxon>Bacillati</taxon>
        <taxon>Actinomycetota</taxon>
        <taxon>Actinomycetes</taxon>
        <taxon>Mycobacteriales</taxon>
        <taxon>Tsukamurellaceae</taxon>
        <taxon>Tsukamurella</taxon>
    </lineage>
</organism>
<dbReference type="SUPFAM" id="SSF55073">
    <property type="entry name" value="Nucleotide cyclase"/>
    <property type="match status" value="1"/>
</dbReference>
<keyword evidence="3" id="KW-1185">Reference proteome</keyword>
<dbReference type="AlphaFoldDB" id="A0A5C5RM95"/>
<gene>
    <name evidence="2" type="ORF">FK268_13695</name>
</gene>
<dbReference type="PROSITE" id="PS50887">
    <property type="entry name" value="GGDEF"/>
    <property type="match status" value="1"/>
</dbReference>
<dbReference type="EMBL" id="VIGV01000004">
    <property type="protein sequence ID" value="TWS23341.1"/>
    <property type="molecule type" value="Genomic_DNA"/>
</dbReference>
<dbReference type="InterPro" id="IPR052155">
    <property type="entry name" value="Biofilm_reg_signaling"/>
</dbReference>
<feature type="domain" description="GGDEF" evidence="1">
    <location>
        <begin position="217"/>
        <end position="342"/>
    </location>
</feature>
<dbReference type="PANTHER" id="PTHR44757:SF2">
    <property type="entry name" value="BIOFILM ARCHITECTURE MAINTENANCE PROTEIN MBAA"/>
    <property type="match status" value="1"/>
</dbReference>
<comment type="caution">
    <text evidence="2">The sequence shown here is derived from an EMBL/GenBank/DDBJ whole genome shotgun (WGS) entry which is preliminary data.</text>
</comment>
<accession>A0A5C5RM95</accession>
<protein>
    <submittedName>
        <fullName evidence="2">GGDEF domain-containing protein</fullName>
    </submittedName>
</protein>
<dbReference type="NCBIfam" id="TIGR00254">
    <property type="entry name" value="GGDEF"/>
    <property type="match status" value="1"/>
</dbReference>
<dbReference type="InterPro" id="IPR029787">
    <property type="entry name" value="Nucleotide_cyclase"/>
</dbReference>
<reference evidence="2 3" key="1">
    <citation type="submission" date="2019-08" db="EMBL/GenBank/DDBJ databases">
        <title>Tsukamurella conjunctivitidis sp. nov., Tsukamurella assacharolytica sp. nov. and Tsukamurella sputae sp. nov. isolated from patients with conjunctivitis, bacteraemia (lymphoma) and respiratory infection (sputum) in Hong Kong.</title>
        <authorList>
            <person name="Fok K.M.N."/>
            <person name="Fong J.Y.H."/>
        </authorList>
    </citation>
    <scope>NUCLEOTIDE SEQUENCE [LARGE SCALE GENOMIC DNA]</scope>
    <source>
        <strain evidence="2 3">HKU70</strain>
    </source>
</reference>
<sequence length="342" mass="36859">MRHTDETVCQFVDDQPMSILPMSPNSRRRRWREVERPHGRARRNVAGGIQSEEWSHGLISSEAMQQWTEVFGDSSDCVKVIDLNGSLRSINNAGRNALGLGPDDQLGIPWLEVLPSSIRDSGIVAIRDAASGTPARFEGQTKSDAGVQIWDNVLTPIMRAGRPAAVLCISRDISSLYSNYSEVRALSETDELTSLLNRRGLLKGARSALHAPRPALSAAGLVLIDVDNLKGINTTYGYAAGNAAIRQVAATIRAVVPPGAVAGRWGGDEFAVITAGRRMSEQLHEIETRLYTALCATGTREFTSPVTATIAAARFPTEGGSVDALVDSAGRKLMSRKAARQI</sequence>
<dbReference type="SMART" id="SM00267">
    <property type="entry name" value="GGDEF"/>
    <property type="match status" value="1"/>
</dbReference>
<dbReference type="InterPro" id="IPR013656">
    <property type="entry name" value="PAS_4"/>
</dbReference>
<dbReference type="SUPFAM" id="SSF55785">
    <property type="entry name" value="PYP-like sensor domain (PAS domain)"/>
    <property type="match status" value="1"/>
</dbReference>
<dbReference type="InterPro" id="IPR000160">
    <property type="entry name" value="GGDEF_dom"/>
</dbReference>
<dbReference type="Gene3D" id="3.30.70.270">
    <property type="match status" value="1"/>
</dbReference>